<dbReference type="PRINTS" id="PR00302">
    <property type="entry name" value="LUPUSLA"/>
</dbReference>
<feature type="domain" description="HTH La-type RNA-binding" evidence="16">
    <location>
        <begin position="27"/>
        <end position="118"/>
    </location>
</feature>
<organism evidence="18 19">
    <name type="scientific">Branchiostoma lanceolatum</name>
    <name type="common">Common lancelet</name>
    <name type="synonym">Amphioxus lanceolatum</name>
    <dbReference type="NCBI Taxonomy" id="7740"/>
    <lineage>
        <taxon>Eukaryota</taxon>
        <taxon>Metazoa</taxon>
        <taxon>Chordata</taxon>
        <taxon>Cephalochordata</taxon>
        <taxon>Leptocardii</taxon>
        <taxon>Amphioxiformes</taxon>
        <taxon>Branchiostomatidae</taxon>
        <taxon>Branchiostoma</taxon>
    </lineage>
</organism>
<dbReference type="InterPro" id="IPR012677">
    <property type="entry name" value="Nucleotide-bd_a/b_plait_sf"/>
</dbReference>
<comment type="similarity">
    <text evidence="2">Belongs to the LARP7 family.</text>
</comment>
<proteinExistence type="inferred from homology"/>
<feature type="compositionally biased region" description="Low complexity" evidence="14">
    <location>
        <begin position="215"/>
        <end position="230"/>
    </location>
</feature>
<dbReference type="Pfam" id="PF00076">
    <property type="entry name" value="RRM_1"/>
    <property type="match status" value="1"/>
</dbReference>
<dbReference type="PROSITE" id="PS50102">
    <property type="entry name" value="RRM"/>
    <property type="match status" value="1"/>
</dbReference>
<evidence type="ECO:0000313" key="19">
    <source>
        <dbReference type="Proteomes" id="UP000838412"/>
    </source>
</evidence>
<dbReference type="InterPro" id="IPR045180">
    <property type="entry name" value="La_dom_prot"/>
</dbReference>
<dbReference type="Gene3D" id="3.30.70.330">
    <property type="match status" value="2"/>
</dbReference>
<feature type="region of interest" description="Disordered" evidence="14">
    <location>
        <begin position="568"/>
        <end position="591"/>
    </location>
</feature>
<dbReference type="Pfam" id="PF05383">
    <property type="entry name" value="La"/>
    <property type="match status" value="1"/>
</dbReference>
<comment type="subcellular location">
    <subcellularLocation>
        <location evidence="1">Nucleus</location>
        <location evidence="1">Nucleoplasm</location>
    </subcellularLocation>
</comment>
<dbReference type="InterPro" id="IPR036390">
    <property type="entry name" value="WH_DNA-bd_sf"/>
</dbReference>
<evidence type="ECO:0000256" key="12">
    <source>
        <dbReference type="ARBA" id="ARBA00029640"/>
    </source>
</evidence>
<evidence type="ECO:0000256" key="13">
    <source>
        <dbReference type="PROSITE-ProRule" id="PRU00332"/>
    </source>
</evidence>
<dbReference type="InterPro" id="IPR034887">
    <property type="entry name" value="LARP7_RRM1"/>
</dbReference>
<evidence type="ECO:0000259" key="17">
    <source>
        <dbReference type="PROSITE" id="PS51939"/>
    </source>
</evidence>
<dbReference type="GO" id="GO:0008380">
    <property type="term" value="P:RNA splicing"/>
    <property type="evidence" value="ECO:0007669"/>
    <property type="project" value="UniProtKB-KW"/>
</dbReference>
<keyword evidence="11" id="KW-0539">Nucleus</keyword>
<dbReference type="FunFam" id="1.10.10.10:FF:000158">
    <property type="entry name" value="La ribonucleoprotein domain family member 7"/>
    <property type="match status" value="1"/>
</dbReference>
<keyword evidence="6" id="KW-0744">Spermatogenesis</keyword>
<evidence type="ECO:0000256" key="7">
    <source>
        <dbReference type="ARBA" id="ARBA00022884"/>
    </source>
</evidence>
<dbReference type="CDD" id="cd07323">
    <property type="entry name" value="LAM"/>
    <property type="match status" value="1"/>
</dbReference>
<evidence type="ECO:0000256" key="11">
    <source>
        <dbReference type="ARBA" id="ARBA00023242"/>
    </source>
</evidence>
<name>A0A8J9Z4G2_BRALA</name>
<feature type="region of interest" description="Disordered" evidence="14">
    <location>
        <begin position="1"/>
        <end position="33"/>
    </location>
</feature>
<dbReference type="InterPro" id="IPR002344">
    <property type="entry name" value="Lupus_La"/>
</dbReference>
<evidence type="ECO:0000256" key="1">
    <source>
        <dbReference type="ARBA" id="ARBA00004642"/>
    </source>
</evidence>
<dbReference type="CDD" id="cd12290">
    <property type="entry name" value="RRM1_LARP7"/>
    <property type="match status" value="1"/>
</dbReference>
<dbReference type="Gene3D" id="1.10.10.10">
    <property type="entry name" value="Winged helix-like DNA-binding domain superfamily/Winged helix DNA-binding domain"/>
    <property type="match status" value="1"/>
</dbReference>
<evidence type="ECO:0000256" key="6">
    <source>
        <dbReference type="ARBA" id="ARBA00022871"/>
    </source>
</evidence>
<evidence type="ECO:0000256" key="5">
    <source>
        <dbReference type="ARBA" id="ARBA00022782"/>
    </source>
</evidence>
<dbReference type="SMART" id="SM00360">
    <property type="entry name" value="RRM"/>
    <property type="match status" value="2"/>
</dbReference>
<keyword evidence="7 13" id="KW-0694">RNA-binding</keyword>
<feature type="compositionally biased region" description="Basic and acidic residues" evidence="14">
    <location>
        <begin position="573"/>
        <end position="591"/>
    </location>
</feature>
<evidence type="ECO:0000256" key="8">
    <source>
        <dbReference type="ARBA" id="ARBA00023015"/>
    </source>
</evidence>
<dbReference type="EMBL" id="OV696700">
    <property type="protein sequence ID" value="CAH1246874.1"/>
    <property type="molecule type" value="Genomic_DNA"/>
</dbReference>
<dbReference type="GO" id="GO:1990904">
    <property type="term" value="C:ribonucleoprotein complex"/>
    <property type="evidence" value="ECO:0007669"/>
    <property type="project" value="UniProtKB-UniRule"/>
</dbReference>
<feature type="compositionally biased region" description="Basic and acidic residues" evidence="14">
    <location>
        <begin position="485"/>
        <end position="502"/>
    </location>
</feature>
<dbReference type="AlphaFoldDB" id="A0A8J9Z4G2"/>
<feature type="compositionally biased region" description="Basic residues" evidence="14">
    <location>
        <begin position="233"/>
        <end position="242"/>
    </location>
</feature>
<evidence type="ECO:0000256" key="4">
    <source>
        <dbReference type="ARBA" id="ARBA00022664"/>
    </source>
</evidence>
<dbReference type="Proteomes" id="UP000838412">
    <property type="component" value="Chromosome 15"/>
</dbReference>
<feature type="region of interest" description="Disordered" evidence="14">
    <location>
        <begin position="186"/>
        <end position="531"/>
    </location>
</feature>
<dbReference type="PANTHER" id="PTHR22792:SF62">
    <property type="entry name" value="LA-RELATED PROTEIN 7"/>
    <property type="match status" value="1"/>
</dbReference>
<dbReference type="CDD" id="cd12542">
    <property type="entry name" value="RRM2_LARP7"/>
    <property type="match status" value="1"/>
</dbReference>
<feature type="domain" description="XRRM" evidence="17">
    <location>
        <begin position="594"/>
        <end position="706"/>
    </location>
</feature>
<accession>A0A8J9Z4G2</accession>
<sequence length="720" mass="82902">MATSREQKEQEEQKDAGKDQPVEKKKRKRDKKLQNAVREQMEFYFSDANLHRDRFLKKEMEKEKEGWIDLSIILNFNKMKQLTSDPKMVVRSLRNSELLQVNAEKTKVRRTKPLAEPVQMDERTVYVECLPRTVTHEWIKTTFSVCGKVAYISLPRYKTTGDSKGFAFIEFEKQEAAEKACKMLNNPPDHMAGKMGVFPKTRKGRPIPVPTTPQATTDPPSASDDTSTTPKSDKKKRKRKRKMDRDKAEGETTEEGEGQTGADQETNVGEAPYKRKREESESELAEKKPKLQVKSKEKTDEDEKTKDEKTKDEKTKDEKTKVKSKEKADKDEKTKDEKTKDEKTKDEKTKVKSKEKADKDEKTKDEKTKDATSQKGKEDAKEKEETERDPSHPETREPEEGADRGKARVIHTAVSALIKEARGEGRKRRATDPGEAPSTEETHAAKKVKPSAKYRGEEGSMSDSEVSTKERRGKRKLDSVLSQETHSKRSRVEGHRESGELKKNKRKRKKKHREERRRDREPKKRKEDVRLRVIPKKEWLKLKTQYLAMQKANMSNLKKSLVAWNSGHQNGKAAEEGKQPAEADKTKAGRKAPEFVEGVVVKVKPAEPLESRQKLRDQLLPCGDIAYLDIQEGMTEGYIRFKTSTGAQKAAEKYGEIITLKGEEEKKYWDKVTADWEKKFQSPNQKEKKKRKKIRGTKKLLERAEKAAALQRQHVHFDGE</sequence>
<dbReference type="OrthoDB" id="439993at2759"/>
<dbReference type="PROSITE" id="PS51939">
    <property type="entry name" value="XRRM"/>
    <property type="match status" value="1"/>
</dbReference>
<dbReference type="GO" id="GO:0007283">
    <property type="term" value="P:spermatogenesis"/>
    <property type="evidence" value="ECO:0007669"/>
    <property type="project" value="UniProtKB-KW"/>
</dbReference>
<keyword evidence="10" id="KW-0508">mRNA splicing</keyword>
<evidence type="ECO:0000259" key="16">
    <source>
        <dbReference type="PROSITE" id="PS50961"/>
    </source>
</evidence>
<keyword evidence="9" id="KW-0804">Transcription</keyword>
<dbReference type="PANTHER" id="PTHR22792">
    <property type="entry name" value="LUPUS LA PROTEIN-RELATED"/>
    <property type="match status" value="1"/>
</dbReference>
<feature type="compositionally biased region" description="Basic residues" evidence="14">
    <location>
        <begin position="503"/>
        <end position="515"/>
    </location>
</feature>
<reference evidence="18" key="1">
    <citation type="submission" date="2022-01" db="EMBL/GenBank/DDBJ databases">
        <authorList>
            <person name="Braso-Vives M."/>
        </authorList>
    </citation>
    <scope>NUCLEOTIDE SEQUENCE</scope>
</reference>
<keyword evidence="4" id="KW-0507">mRNA processing</keyword>
<evidence type="ECO:0000256" key="9">
    <source>
        <dbReference type="ARBA" id="ARBA00023163"/>
    </source>
</evidence>
<dbReference type="SUPFAM" id="SSF54928">
    <property type="entry name" value="RNA-binding domain, RBD"/>
    <property type="match status" value="2"/>
</dbReference>
<evidence type="ECO:0000256" key="2">
    <source>
        <dbReference type="ARBA" id="ARBA00008680"/>
    </source>
</evidence>
<keyword evidence="19" id="KW-1185">Reference proteome</keyword>
<dbReference type="Pfam" id="PF08777">
    <property type="entry name" value="RRM_3"/>
    <property type="match status" value="1"/>
</dbReference>
<dbReference type="InterPro" id="IPR034910">
    <property type="entry name" value="LARP7_RRM2"/>
</dbReference>
<keyword evidence="8" id="KW-0805">Transcription regulation</keyword>
<dbReference type="InterPro" id="IPR006630">
    <property type="entry name" value="La_HTH"/>
</dbReference>
<dbReference type="GO" id="GO:0005654">
    <property type="term" value="C:nucleoplasm"/>
    <property type="evidence" value="ECO:0007669"/>
    <property type="project" value="UniProtKB-SubCell"/>
</dbReference>
<dbReference type="InterPro" id="IPR000504">
    <property type="entry name" value="RRM_dom"/>
</dbReference>
<dbReference type="SUPFAM" id="SSF46785">
    <property type="entry name" value="Winged helix' DNA-binding domain"/>
    <property type="match status" value="1"/>
</dbReference>
<dbReference type="SMART" id="SM00715">
    <property type="entry name" value="LA"/>
    <property type="match status" value="1"/>
</dbReference>
<evidence type="ECO:0000313" key="18">
    <source>
        <dbReference type="EMBL" id="CAH1246874.1"/>
    </source>
</evidence>
<feature type="compositionally biased region" description="Basic and acidic residues" evidence="14">
    <location>
        <begin position="516"/>
        <end position="531"/>
    </location>
</feature>
<feature type="domain" description="RRM" evidence="15">
    <location>
        <begin position="123"/>
        <end position="214"/>
    </location>
</feature>
<feature type="compositionally biased region" description="Basic and acidic residues" evidence="14">
    <location>
        <begin position="1"/>
        <end position="23"/>
    </location>
</feature>
<dbReference type="PROSITE" id="PS50961">
    <property type="entry name" value="HTH_LA"/>
    <property type="match status" value="1"/>
</dbReference>
<evidence type="ECO:0000256" key="14">
    <source>
        <dbReference type="SAM" id="MobiDB-lite"/>
    </source>
</evidence>
<gene>
    <name evidence="18" type="primary">LARP7</name>
    <name evidence="18" type="ORF">BLAG_LOCUS8742</name>
</gene>
<dbReference type="InterPro" id="IPR036388">
    <property type="entry name" value="WH-like_DNA-bd_sf"/>
</dbReference>
<dbReference type="GO" id="GO:0006397">
    <property type="term" value="P:mRNA processing"/>
    <property type="evidence" value="ECO:0007669"/>
    <property type="project" value="UniProtKB-KW"/>
</dbReference>
<dbReference type="GO" id="GO:0030154">
    <property type="term" value="P:cell differentiation"/>
    <property type="evidence" value="ECO:0007669"/>
    <property type="project" value="UniProtKB-KW"/>
</dbReference>
<feature type="compositionally biased region" description="Basic and acidic residues" evidence="14">
    <location>
        <begin position="272"/>
        <end position="406"/>
    </location>
</feature>
<protein>
    <recommendedName>
        <fullName evidence="3">La-related protein 7</fullName>
    </recommendedName>
    <alternativeName>
        <fullName evidence="12">La ribonucleoprotein domain family member 7</fullName>
    </alternativeName>
</protein>
<evidence type="ECO:0000256" key="3">
    <source>
        <dbReference type="ARBA" id="ARBA00015867"/>
    </source>
</evidence>
<evidence type="ECO:0000256" key="10">
    <source>
        <dbReference type="ARBA" id="ARBA00023187"/>
    </source>
</evidence>
<dbReference type="InterPro" id="IPR014886">
    <property type="entry name" value="La_xRRM"/>
</dbReference>
<dbReference type="GO" id="GO:0003723">
    <property type="term" value="F:RNA binding"/>
    <property type="evidence" value="ECO:0007669"/>
    <property type="project" value="UniProtKB-UniRule"/>
</dbReference>
<dbReference type="InterPro" id="IPR035979">
    <property type="entry name" value="RBD_domain_sf"/>
</dbReference>
<keyword evidence="5" id="KW-0221">Differentiation</keyword>
<evidence type="ECO:0000259" key="15">
    <source>
        <dbReference type="PROSITE" id="PS50102"/>
    </source>
</evidence>